<reference evidence="3" key="1">
    <citation type="journal article" date="2015" name="Proc. Natl. Acad. Sci. U.S.A.">
        <title>Genome sequence of the Asian Tiger mosquito, Aedes albopictus, reveals insights into its biology, genetics, and evolution.</title>
        <authorList>
            <person name="Chen X.G."/>
            <person name="Jiang X."/>
            <person name="Gu J."/>
            <person name="Xu M."/>
            <person name="Wu Y."/>
            <person name="Deng Y."/>
            <person name="Zhang C."/>
            <person name="Bonizzoni M."/>
            <person name="Dermauw W."/>
            <person name="Vontas J."/>
            <person name="Armbruster P."/>
            <person name="Huang X."/>
            <person name="Yang Y."/>
            <person name="Zhang H."/>
            <person name="He W."/>
            <person name="Peng H."/>
            <person name="Liu Y."/>
            <person name="Wu K."/>
            <person name="Chen J."/>
            <person name="Lirakis M."/>
            <person name="Topalis P."/>
            <person name="Van Leeuwen T."/>
            <person name="Hall A.B."/>
            <person name="Jiang X."/>
            <person name="Thorpe C."/>
            <person name="Mueller R.L."/>
            <person name="Sun C."/>
            <person name="Waterhouse R.M."/>
            <person name="Yan G."/>
            <person name="Tu Z.J."/>
            <person name="Fang X."/>
            <person name="James A.A."/>
        </authorList>
    </citation>
    <scope>NUCLEOTIDE SEQUENCE [LARGE SCALE GENOMIC DNA]</scope>
    <source>
        <strain evidence="3">Foshan</strain>
    </source>
</reference>
<dbReference type="Proteomes" id="UP000069940">
    <property type="component" value="Unassembled WGS sequence"/>
</dbReference>
<dbReference type="RefSeq" id="XP_062713594.1">
    <property type="nucleotide sequence ID" value="XM_062857610.1"/>
</dbReference>
<feature type="chain" id="PRO_5045592416" description="Reverse transcriptase domain-containing protein" evidence="1">
    <location>
        <begin position="21"/>
        <end position="786"/>
    </location>
</feature>
<feature type="signal peptide" evidence="1">
    <location>
        <begin position="1"/>
        <end position="20"/>
    </location>
</feature>
<proteinExistence type="predicted"/>
<reference evidence="2" key="2">
    <citation type="submission" date="2025-05" db="UniProtKB">
        <authorList>
            <consortium name="EnsemblMetazoa"/>
        </authorList>
    </citation>
    <scope>IDENTIFICATION</scope>
    <source>
        <strain evidence="2">Foshan</strain>
    </source>
</reference>
<dbReference type="Pfam" id="PF07841">
    <property type="entry name" value="DM4_12"/>
    <property type="match status" value="2"/>
</dbReference>
<organism evidence="2 3">
    <name type="scientific">Aedes albopictus</name>
    <name type="common">Asian tiger mosquito</name>
    <name type="synonym">Stegomyia albopicta</name>
    <dbReference type="NCBI Taxonomy" id="7160"/>
    <lineage>
        <taxon>Eukaryota</taxon>
        <taxon>Metazoa</taxon>
        <taxon>Ecdysozoa</taxon>
        <taxon>Arthropoda</taxon>
        <taxon>Hexapoda</taxon>
        <taxon>Insecta</taxon>
        <taxon>Pterygota</taxon>
        <taxon>Neoptera</taxon>
        <taxon>Endopterygota</taxon>
        <taxon>Diptera</taxon>
        <taxon>Nematocera</taxon>
        <taxon>Culicoidea</taxon>
        <taxon>Culicidae</taxon>
        <taxon>Culicinae</taxon>
        <taxon>Aedini</taxon>
        <taxon>Aedes</taxon>
        <taxon>Stegomyia</taxon>
    </lineage>
</organism>
<keyword evidence="3" id="KW-1185">Reference proteome</keyword>
<evidence type="ECO:0008006" key="4">
    <source>
        <dbReference type="Google" id="ProtNLM"/>
    </source>
</evidence>
<protein>
    <recommendedName>
        <fullName evidence="4">Reverse transcriptase domain-containing protein</fullName>
    </recommendedName>
</protein>
<keyword evidence="1" id="KW-0732">Signal</keyword>
<evidence type="ECO:0000313" key="3">
    <source>
        <dbReference type="Proteomes" id="UP000069940"/>
    </source>
</evidence>
<sequence>MRTFHQLLVLWMCLMRQCTSEESTIIAEEEIQSNQTVVVSTDDDNSSKVLSRRKRYIVFPEGASFSVAVCMTIGMYGNPNYQMFSWALNWGIAYNLPNQTISFEHEMKEPKPLAQRRHRRDLYHKLEVAMNDMGYSGRDCILRALCESSQYFGKKGSNMIAEMLRTLFSFPKSKVLSFEHSDTRIYDEAHRKGRSKVMCQSLYPTCGFSLLELALGKYTSPYSFIVFVDEELDDNHVARAASTVPQFGQSLSSVDIDENMIARAALKLKTSYNPGPDGIPSAFLKMQINNLLSPLLHVFRLSATTGLFPTFWKFAHMFPVHKKGSRQEVGNYRGITSLCAIAKLFEIVIMDPLFAHCKPYISSDQHGFMPGRSTATNLLCLTSHIIESMSKRVQTDAIYTDLTAAFDKLHHQYCSVVWNPFYNNGVGRIESVQRRFLRYALRRLPWNNPYRLPSYESRCQLIHLEPLSTRRDTARALLVTDILQGRIECPALLGQIDINVQPRALRNNYMLRLPLNRANYSMFGSVNGLQHNVSDFYTHIIMVKYLFLKMCANNNSLSRQQECYIQLLVLVIFSIGYCLTWELAANDLDSVSPVNRTNPVYLDETSSAKVLSRRKRFVVFPLGSSFSVAACMTVGVYGNPNYQMFSWAMNWGIAYNLPNQTISFQSEMMEPKPMAQRRHRRDLYHKLEVAMNDMGYKGRECVLRALCESSQYFGKKGSNMVAEMLRTLFSFPKSKVLSFEHSDNRIYDEAHRKGRNKVMCQSLYPACGFSLLELALGKYSSPVSFM</sequence>
<dbReference type="SMART" id="SM00718">
    <property type="entry name" value="DM4_12"/>
    <property type="match status" value="2"/>
</dbReference>
<dbReference type="GeneID" id="109433401"/>
<dbReference type="InterPro" id="IPR006631">
    <property type="entry name" value="DM4_12"/>
</dbReference>
<name>A0ABM1XZP6_AEDAL</name>
<evidence type="ECO:0000256" key="1">
    <source>
        <dbReference type="SAM" id="SignalP"/>
    </source>
</evidence>
<dbReference type="PANTHER" id="PTHR21398">
    <property type="entry name" value="AGAP007094-PA"/>
    <property type="match status" value="1"/>
</dbReference>
<evidence type="ECO:0000313" key="2">
    <source>
        <dbReference type="EnsemblMetazoa" id="AALFPA23_004335.P5254"/>
    </source>
</evidence>
<dbReference type="PANTHER" id="PTHR21398:SF7">
    <property type="entry name" value="LP19941P"/>
    <property type="match status" value="1"/>
</dbReference>
<accession>A0ABM1XZP6</accession>
<dbReference type="EnsemblMetazoa" id="AALFPA23_004335.R5254">
    <property type="protein sequence ID" value="AALFPA23_004335.P5254"/>
    <property type="gene ID" value="AALFPA23_004335"/>
</dbReference>